<dbReference type="InterPro" id="IPR003959">
    <property type="entry name" value="ATPase_AAA_core"/>
</dbReference>
<dbReference type="PANTHER" id="PTHR11669">
    <property type="entry name" value="REPLICATION FACTOR C / DNA POLYMERASE III GAMMA-TAU SUBUNIT"/>
    <property type="match status" value="1"/>
</dbReference>
<dbReference type="PANTHER" id="PTHR11669:SF9">
    <property type="entry name" value="REPLICATION FACTOR C SUBUNIT 5"/>
    <property type="match status" value="1"/>
</dbReference>
<accession>A0A1R2CLA2</accession>
<dbReference type="Gene3D" id="1.20.272.10">
    <property type="match status" value="1"/>
</dbReference>
<dbReference type="Pfam" id="PF00004">
    <property type="entry name" value="AAA"/>
    <property type="match status" value="1"/>
</dbReference>
<dbReference type="InterPro" id="IPR003593">
    <property type="entry name" value="AAA+_ATPase"/>
</dbReference>
<dbReference type="InterPro" id="IPR050238">
    <property type="entry name" value="DNA_Rep/Repair_Clamp_Loader"/>
</dbReference>
<comment type="subcellular location">
    <subcellularLocation>
        <location evidence="1">Nucleus</location>
    </subcellularLocation>
</comment>
<protein>
    <recommendedName>
        <fullName evidence="7">AAA+ ATPase domain-containing protein</fullName>
    </recommendedName>
</protein>
<evidence type="ECO:0000256" key="6">
    <source>
        <dbReference type="ARBA" id="ARBA00023242"/>
    </source>
</evidence>
<dbReference type="InterPro" id="IPR008921">
    <property type="entry name" value="DNA_pol3_clamp-load_cplx_C"/>
</dbReference>
<dbReference type="InterPro" id="IPR047854">
    <property type="entry name" value="RFC_lid"/>
</dbReference>
<keyword evidence="4" id="KW-0547">Nucleotide-binding</keyword>
<sequence>MEIDEVIELPWVEKYRPNNLEDLAAHEAIISTIKKFIQEKKLPHLLFYGPPGTGKTSTILAVAKEMYGKNFSSMSLELNASDDRGINVVREQIKNFASTQQIMTKGIKLVILDEADSMTSAAQFALRRIIEKYTKTTRFCMICNYVSKVIPALQSRCTRFRFMPLPSQIAKERIRMISQCERLDITEDGIDALAELGNGDMRKYLNILQSTAMAFQHIDSYSIYACTGNPDPIFMNRVLEILLSLNFNEIFEELMKKKVDFGFSLCDILRELHKKLEQASFDDKKKMFLIKRMAEIEMRLAQGANEKIQLGSLIGAFIEVRNQI</sequence>
<name>A0A1R2CLA2_9CILI</name>
<dbReference type="FunFam" id="1.20.272.10:FF:000004">
    <property type="entry name" value="Replication factor C subunit 5"/>
    <property type="match status" value="1"/>
</dbReference>
<dbReference type="GO" id="GO:0016887">
    <property type="term" value="F:ATP hydrolysis activity"/>
    <property type="evidence" value="ECO:0007669"/>
    <property type="project" value="InterPro"/>
</dbReference>
<dbReference type="Proteomes" id="UP000187209">
    <property type="component" value="Unassembled WGS sequence"/>
</dbReference>
<dbReference type="SUPFAM" id="SSF48019">
    <property type="entry name" value="post-AAA+ oligomerization domain-like"/>
    <property type="match status" value="1"/>
</dbReference>
<feature type="domain" description="AAA+ ATPase" evidence="7">
    <location>
        <begin position="41"/>
        <end position="167"/>
    </location>
</feature>
<dbReference type="InterPro" id="IPR013748">
    <property type="entry name" value="Rep_factorC_C"/>
</dbReference>
<evidence type="ECO:0000256" key="4">
    <source>
        <dbReference type="ARBA" id="ARBA00022741"/>
    </source>
</evidence>
<evidence type="ECO:0000259" key="7">
    <source>
        <dbReference type="SMART" id="SM00382"/>
    </source>
</evidence>
<gene>
    <name evidence="8" type="ORF">SteCoe_7960</name>
</gene>
<comment type="similarity">
    <text evidence="2">Belongs to the activator 1 small subunits family.</text>
</comment>
<dbReference type="OrthoDB" id="4199794at2759"/>
<dbReference type="Gene3D" id="1.10.8.60">
    <property type="match status" value="1"/>
</dbReference>
<dbReference type="CDD" id="cd18140">
    <property type="entry name" value="HLD_clamp_RFC"/>
    <property type="match status" value="1"/>
</dbReference>
<organism evidence="8 9">
    <name type="scientific">Stentor coeruleus</name>
    <dbReference type="NCBI Taxonomy" id="5963"/>
    <lineage>
        <taxon>Eukaryota</taxon>
        <taxon>Sar</taxon>
        <taxon>Alveolata</taxon>
        <taxon>Ciliophora</taxon>
        <taxon>Postciliodesmatophora</taxon>
        <taxon>Heterotrichea</taxon>
        <taxon>Heterotrichida</taxon>
        <taxon>Stentoridae</taxon>
        <taxon>Stentor</taxon>
    </lineage>
</organism>
<evidence type="ECO:0000256" key="2">
    <source>
        <dbReference type="ARBA" id="ARBA00005378"/>
    </source>
</evidence>
<evidence type="ECO:0000256" key="3">
    <source>
        <dbReference type="ARBA" id="ARBA00022705"/>
    </source>
</evidence>
<evidence type="ECO:0000313" key="9">
    <source>
        <dbReference type="Proteomes" id="UP000187209"/>
    </source>
</evidence>
<dbReference type="SMART" id="SM00382">
    <property type="entry name" value="AAA"/>
    <property type="match status" value="1"/>
</dbReference>
<dbReference type="EMBL" id="MPUH01000117">
    <property type="protein sequence ID" value="OMJ89787.1"/>
    <property type="molecule type" value="Genomic_DNA"/>
</dbReference>
<dbReference type="InterPro" id="IPR027417">
    <property type="entry name" value="P-loop_NTPase"/>
</dbReference>
<dbReference type="GO" id="GO:0003677">
    <property type="term" value="F:DNA binding"/>
    <property type="evidence" value="ECO:0007669"/>
    <property type="project" value="InterPro"/>
</dbReference>
<dbReference type="GO" id="GO:0005634">
    <property type="term" value="C:nucleus"/>
    <property type="evidence" value="ECO:0007669"/>
    <property type="project" value="UniProtKB-SubCell"/>
</dbReference>
<dbReference type="CDD" id="cd00009">
    <property type="entry name" value="AAA"/>
    <property type="match status" value="1"/>
</dbReference>
<dbReference type="GO" id="GO:0006281">
    <property type="term" value="P:DNA repair"/>
    <property type="evidence" value="ECO:0007669"/>
    <property type="project" value="TreeGrafter"/>
</dbReference>
<dbReference type="GO" id="GO:0003689">
    <property type="term" value="F:DNA clamp loader activity"/>
    <property type="evidence" value="ECO:0007669"/>
    <property type="project" value="TreeGrafter"/>
</dbReference>
<dbReference type="NCBIfam" id="NF001679">
    <property type="entry name" value="PRK00440.1"/>
    <property type="match status" value="1"/>
</dbReference>
<dbReference type="AlphaFoldDB" id="A0A1R2CLA2"/>
<evidence type="ECO:0000256" key="5">
    <source>
        <dbReference type="ARBA" id="ARBA00022840"/>
    </source>
</evidence>
<evidence type="ECO:0000256" key="1">
    <source>
        <dbReference type="ARBA" id="ARBA00004123"/>
    </source>
</evidence>
<dbReference type="GO" id="GO:0006261">
    <property type="term" value="P:DNA-templated DNA replication"/>
    <property type="evidence" value="ECO:0007669"/>
    <property type="project" value="TreeGrafter"/>
</dbReference>
<comment type="caution">
    <text evidence="8">The sequence shown here is derived from an EMBL/GenBank/DDBJ whole genome shotgun (WGS) entry which is preliminary data.</text>
</comment>
<proteinExistence type="inferred from homology"/>
<dbReference type="GO" id="GO:0005524">
    <property type="term" value="F:ATP binding"/>
    <property type="evidence" value="ECO:0007669"/>
    <property type="project" value="UniProtKB-KW"/>
</dbReference>
<dbReference type="Pfam" id="PF08542">
    <property type="entry name" value="Rep_fac_C"/>
    <property type="match status" value="1"/>
</dbReference>
<dbReference type="SUPFAM" id="SSF52540">
    <property type="entry name" value="P-loop containing nucleoside triphosphate hydrolases"/>
    <property type="match status" value="1"/>
</dbReference>
<dbReference type="Gene3D" id="3.40.50.300">
    <property type="entry name" value="P-loop containing nucleotide triphosphate hydrolases"/>
    <property type="match status" value="1"/>
</dbReference>
<dbReference type="FunFam" id="3.40.50.300:FF:000129">
    <property type="entry name" value="Replication factor C subunit 5"/>
    <property type="match status" value="1"/>
</dbReference>
<keyword evidence="6" id="KW-0539">Nucleus</keyword>
<keyword evidence="3" id="KW-0235">DNA replication</keyword>
<evidence type="ECO:0000313" key="8">
    <source>
        <dbReference type="EMBL" id="OMJ89787.1"/>
    </source>
</evidence>
<reference evidence="8 9" key="1">
    <citation type="submission" date="2016-11" db="EMBL/GenBank/DDBJ databases">
        <title>The macronuclear genome of Stentor coeruleus: a giant cell with tiny introns.</title>
        <authorList>
            <person name="Slabodnick M."/>
            <person name="Ruby J.G."/>
            <person name="Reiff S.B."/>
            <person name="Swart E.C."/>
            <person name="Gosai S."/>
            <person name="Prabakaran S."/>
            <person name="Witkowska E."/>
            <person name="Larue G.E."/>
            <person name="Fisher S."/>
            <person name="Freeman R.M."/>
            <person name="Gunawardena J."/>
            <person name="Chu W."/>
            <person name="Stover N.A."/>
            <person name="Gregory B.D."/>
            <person name="Nowacki M."/>
            <person name="Derisi J."/>
            <person name="Roy S.W."/>
            <person name="Marshall W.F."/>
            <person name="Sood P."/>
        </authorList>
    </citation>
    <scope>NUCLEOTIDE SEQUENCE [LARGE SCALE GENOMIC DNA]</scope>
    <source>
        <strain evidence="8">WM001</strain>
    </source>
</reference>
<keyword evidence="5" id="KW-0067">ATP-binding</keyword>
<keyword evidence="9" id="KW-1185">Reference proteome</keyword>
<dbReference type="GO" id="GO:0005663">
    <property type="term" value="C:DNA replication factor C complex"/>
    <property type="evidence" value="ECO:0007669"/>
    <property type="project" value="TreeGrafter"/>
</dbReference>